<dbReference type="AlphaFoldDB" id="A0A830C991"/>
<dbReference type="Proteomes" id="UP000653305">
    <property type="component" value="Unassembled WGS sequence"/>
</dbReference>
<name>A0A830C991_9LAMI</name>
<sequence length="96" mass="10640">MLVGNKADLCHLRAVSTEDGQAFAEKEKTYFMETFAFESMNFENAFNEVLTQIYHVVFRKALDIGDDPSALPKGQTISVGDKDDASAVKKVRCCSV</sequence>
<evidence type="ECO:0000313" key="2">
    <source>
        <dbReference type="Proteomes" id="UP000653305"/>
    </source>
</evidence>
<dbReference type="OrthoDB" id="9989112at2759"/>
<dbReference type="PROSITE" id="PS51421">
    <property type="entry name" value="RAS"/>
    <property type="match status" value="1"/>
</dbReference>
<dbReference type="Gene3D" id="3.40.50.300">
    <property type="entry name" value="P-loop containing nucleotide triphosphate hydrolases"/>
    <property type="match status" value="1"/>
</dbReference>
<dbReference type="InterPro" id="IPR050209">
    <property type="entry name" value="Rab_GTPases_membrane_traffic"/>
</dbReference>
<proteinExistence type="predicted"/>
<protein>
    <submittedName>
        <fullName evidence="1">RAS-related protein raba1f</fullName>
    </submittedName>
</protein>
<dbReference type="InterPro" id="IPR001806">
    <property type="entry name" value="Small_GTPase"/>
</dbReference>
<reference evidence="1" key="1">
    <citation type="submission" date="2020-07" db="EMBL/GenBank/DDBJ databases">
        <title>Ethylene signaling mediates host invasion by parasitic plants.</title>
        <authorList>
            <person name="Yoshida S."/>
        </authorList>
    </citation>
    <scope>NUCLEOTIDE SEQUENCE</scope>
    <source>
        <strain evidence="1">Okayama</strain>
    </source>
</reference>
<gene>
    <name evidence="1" type="ORF">PHJA_001620600</name>
</gene>
<keyword evidence="2" id="KW-1185">Reference proteome</keyword>
<dbReference type="PANTHER" id="PTHR47979">
    <property type="entry name" value="DRAB11-RELATED"/>
    <property type="match status" value="1"/>
</dbReference>
<evidence type="ECO:0000313" key="1">
    <source>
        <dbReference type="EMBL" id="GFP94762.1"/>
    </source>
</evidence>
<dbReference type="PROSITE" id="PS51419">
    <property type="entry name" value="RAB"/>
    <property type="match status" value="1"/>
</dbReference>
<dbReference type="GO" id="GO:0003924">
    <property type="term" value="F:GTPase activity"/>
    <property type="evidence" value="ECO:0007669"/>
    <property type="project" value="InterPro"/>
</dbReference>
<dbReference type="InterPro" id="IPR027417">
    <property type="entry name" value="P-loop_NTPase"/>
</dbReference>
<organism evidence="1 2">
    <name type="scientific">Phtheirospermum japonicum</name>
    <dbReference type="NCBI Taxonomy" id="374723"/>
    <lineage>
        <taxon>Eukaryota</taxon>
        <taxon>Viridiplantae</taxon>
        <taxon>Streptophyta</taxon>
        <taxon>Embryophyta</taxon>
        <taxon>Tracheophyta</taxon>
        <taxon>Spermatophyta</taxon>
        <taxon>Magnoliopsida</taxon>
        <taxon>eudicotyledons</taxon>
        <taxon>Gunneridae</taxon>
        <taxon>Pentapetalae</taxon>
        <taxon>asterids</taxon>
        <taxon>lamiids</taxon>
        <taxon>Lamiales</taxon>
        <taxon>Orobanchaceae</taxon>
        <taxon>Orobanchaceae incertae sedis</taxon>
        <taxon>Phtheirospermum</taxon>
    </lineage>
</organism>
<accession>A0A830C991</accession>
<dbReference type="GO" id="GO:0005525">
    <property type="term" value="F:GTP binding"/>
    <property type="evidence" value="ECO:0007669"/>
    <property type="project" value="InterPro"/>
</dbReference>
<dbReference type="EMBL" id="BMAC01000363">
    <property type="protein sequence ID" value="GFP94762.1"/>
    <property type="molecule type" value="Genomic_DNA"/>
</dbReference>
<comment type="caution">
    <text evidence="1">The sequence shown here is derived from an EMBL/GenBank/DDBJ whole genome shotgun (WGS) entry which is preliminary data.</text>
</comment>
<dbReference type="Pfam" id="PF00071">
    <property type="entry name" value="Ras"/>
    <property type="match status" value="1"/>
</dbReference>
<dbReference type="SUPFAM" id="SSF52540">
    <property type="entry name" value="P-loop containing nucleoside triphosphate hydrolases"/>
    <property type="match status" value="1"/>
</dbReference>